<name>E1JXR8_SOLFR</name>
<dbReference type="AlphaFoldDB" id="E1JXR8"/>
<dbReference type="STRING" id="596151.DesfrDRAFT_2417"/>
<sequence>MLSGKTVAVVVPAYNEGSQITKVLNTMPEFVDHIVVVNDCSRDDTRQRVLDYMDAHNTVPLLEEENDGILRQDSVYNRAELLVQRMDEEEIKYFVPSKVHNCSPNADRVILVDNLENGGVGAAIARGYKLCKDLRIECTAVMAGDGQMDPAELESICRPVVDEGIDYVKGNRLIHRSAWLVIPKLRYFGNSILSMLTKIASGYWRVSDTQTGYTAISLNALQGLRIHKIYRRYGMPNDMLVKLNIAFCTLREVEIKPVYNVGETSKMNVFRVIPSISWLLFKSFFKRLWIKYLFKDFHPLFMLYHLSFLTLLGGGLLFLRLMADVFESKSWTFSALLLFVFLIISGIQFLLSAMWMDMLDNDRLYK</sequence>
<keyword evidence="3" id="KW-0808">Transferase</keyword>
<evidence type="ECO:0000313" key="3">
    <source>
        <dbReference type="EMBL" id="EFL50841.1"/>
    </source>
</evidence>
<dbReference type="GO" id="GO:0006487">
    <property type="term" value="P:protein N-linked glycosylation"/>
    <property type="evidence" value="ECO:0007669"/>
    <property type="project" value="TreeGrafter"/>
</dbReference>
<organism evidence="3 4">
    <name type="scientific">Solidesulfovibrio fructosivorans JJ]</name>
    <dbReference type="NCBI Taxonomy" id="596151"/>
    <lineage>
        <taxon>Bacteria</taxon>
        <taxon>Pseudomonadati</taxon>
        <taxon>Thermodesulfobacteriota</taxon>
        <taxon>Desulfovibrionia</taxon>
        <taxon>Desulfovibrionales</taxon>
        <taxon>Desulfovibrionaceae</taxon>
        <taxon>Solidesulfovibrio</taxon>
    </lineage>
</organism>
<feature type="domain" description="Glycosyltransferase 2-like" evidence="2">
    <location>
        <begin position="9"/>
        <end position="55"/>
    </location>
</feature>
<gene>
    <name evidence="3" type="ORF">DesfrDRAFT_2417</name>
</gene>
<keyword evidence="1" id="KW-0472">Membrane</keyword>
<dbReference type="SUPFAM" id="SSF53448">
    <property type="entry name" value="Nucleotide-diphospho-sugar transferases"/>
    <property type="match status" value="1"/>
</dbReference>
<comment type="caution">
    <text evidence="3">The sequence shown here is derived from an EMBL/GenBank/DDBJ whole genome shotgun (WGS) entry which is preliminary data.</text>
</comment>
<keyword evidence="4" id="KW-1185">Reference proteome</keyword>
<dbReference type="Pfam" id="PF00535">
    <property type="entry name" value="Glycos_transf_2"/>
    <property type="match status" value="1"/>
</dbReference>
<dbReference type="Proteomes" id="UP000006250">
    <property type="component" value="Unassembled WGS sequence"/>
</dbReference>
<evidence type="ECO:0000256" key="1">
    <source>
        <dbReference type="SAM" id="Phobius"/>
    </source>
</evidence>
<reference evidence="3 4" key="1">
    <citation type="submission" date="2010-08" db="EMBL/GenBank/DDBJ databases">
        <title>The draft genome of Desulfovibrio fructosovorans JJ.</title>
        <authorList>
            <consortium name="US DOE Joint Genome Institute (JGI-PGF)"/>
            <person name="Lucas S."/>
            <person name="Copeland A."/>
            <person name="Lapidus A."/>
            <person name="Cheng J.-F."/>
            <person name="Bruce D."/>
            <person name="Goodwin L."/>
            <person name="Pitluck S."/>
            <person name="Land M.L."/>
            <person name="Hauser L."/>
            <person name="Chang Y.-J."/>
            <person name="Jeffries C."/>
            <person name="Wall J.D."/>
            <person name="Stahl D.A."/>
            <person name="Arkin A.P."/>
            <person name="Dehal P."/>
            <person name="Stolyar S.M."/>
            <person name="Hazen T.C."/>
            <person name="Woyke T.J."/>
        </authorList>
    </citation>
    <scope>NUCLEOTIDE SEQUENCE [LARGE SCALE GENOMIC DNA]</scope>
    <source>
        <strain evidence="3 4">JJ</strain>
    </source>
</reference>
<dbReference type="InterPro" id="IPR029044">
    <property type="entry name" value="Nucleotide-diphossugar_trans"/>
</dbReference>
<dbReference type="OrthoDB" id="9810303at2"/>
<keyword evidence="1" id="KW-0812">Transmembrane</keyword>
<dbReference type="InterPro" id="IPR001173">
    <property type="entry name" value="Glyco_trans_2-like"/>
</dbReference>
<dbReference type="eggNOG" id="COG1216">
    <property type="taxonomic scope" value="Bacteria"/>
</dbReference>
<dbReference type="PANTHER" id="PTHR10859">
    <property type="entry name" value="GLYCOSYL TRANSFERASE"/>
    <property type="match status" value="1"/>
</dbReference>
<keyword evidence="1" id="KW-1133">Transmembrane helix</keyword>
<dbReference type="CDD" id="cd04179">
    <property type="entry name" value="DPM_DPG-synthase_like"/>
    <property type="match status" value="1"/>
</dbReference>
<dbReference type="RefSeq" id="WP_005994204.1">
    <property type="nucleotide sequence ID" value="NZ_AECZ01000015.1"/>
</dbReference>
<evidence type="ECO:0000259" key="2">
    <source>
        <dbReference type="Pfam" id="PF00535"/>
    </source>
</evidence>
<feature type="transmembrane region" description="Helical" evidence="1">
    <location>
        <begin position="297"/>
        <end position="319"/>
    </location>
</feature>
<dbReference type="PANTHER" id="PTHR10859:SF105">
    <property type="entry name" value="DOLICHYL-PHOSPHATE BETA-D-MANNOSYLTRANSFERASE"/>
    <property type="match status" value="1"/>
</dbReference>
<evidence type="ECO:0000313" key="4">
    <source>
        <dbReference type="Proteomes" id="UP000006250"/>
    </source>
</evidence>
<dbReference type="GO" id="GO:0016740">
    <property type="term" value="F:transferase activity"/>
    <property type="evidence" value="ECO:0007669"/>
    <property type="project" value="UniProtKB-KW"/>
</dbReference>
<dbReference type="EMBL" id="AECZ01000015">
    <property type="protein sequence ID" value="EFL50841.1"/>
    <property type="molecule type" value="Genomic_DNA"/>
</dbReference>
<accession>E1JXR8</accession>
<feature type="transmembrane region" description="Helical" evidence="1">
    <location>
        <begin position="331"/>
        <end position="356"/>
    </location>
</feature>
<dbReference type="Gene3D" id="3.90.550.10">
    <property type="entry name" value="Spore Coat Polysaccharide Biosynthesis Protein SpsA, Chain A"/>
    <property type="match status" value="1"/>
</dbReference>
<proteinExistence type="predicted"/>
<protein>
    <submittedName>
        <fullName evidence="3">Glycosyl transferase family 2</fullName>
    </submittedName>
</protein>